<dbReference type="InterPro" id="IPR002869">
    <property type="entry name" value="Pyrv_flavodox_OxRed_cen"/>
</dbReference>
<dbReference type="Pfam" id="PF02775">
    <property type="entry name" value="TPP_enzyme_C"/>
    <property type="match status" value="1"/>
</dbReference>
<evidence type="ECO:0000256" key="7">
    <source>
        <dbReference type="ARBA" id="ARBA00023004"/>
    </source>
</evidence>
<evidence type="ECO:0000256" key="2">
    <source>
        <dbReference type="ARBA" id="ARBA00022448"/>
    </source>
</evidence>
<dbReference type="InterPro" id="IPR029061">
    <property type="entry name" value="THDP-binding"/>
</dbReference>
<dbReference type="PIRSF" id="PIRSF000159">
    <property type="entry name" value="NifJ"/>
    <property type="match status" value="1"/>
</dbReference>
<dbReference type="PROSITE" id="PS00198">
    <property type="entry name" value="4FE4S_FER_1"/>
    <property type="match status" value="1"/>
</dbReference>
<dbReference type="PROSITE" id="PS51379">
    <property type="entry name" value="4FE4S_FER_2"/>
    <property type="match status" value="2"/>
</dbReference>
<dbReference type="Gene3D" id="3.40.50.920">
    <property type="match status" value="1"/>
</dbReference>
<evidence type="ECO:0000256" key="3">
    <source>
        <dbReference type="ARBA" id="ARBA00022485"/>
    </source>
</evidence>
<organism evidence="11 12">
    <name type="scientific">Luteococcus sanguinis</name>
    <dbReference type="NCBI Taxonomy" id="174038"/>
    <lineage>
        <taxon>Bacteria</taxon>
        <taxon>Bacillati</taxon>
        <taxon>Actinomycetota</taxon>
        <taxon>Actinomycetes</taxon>
        <taxon>Propionibacteriales</taxon>
        <taxon>Propionibacteriaceae</taxon>
        <taxon>Luteococcus</taxon>
    </lineage>
</organism>
<keyword evidence="7" id="KW-0408">Iron</keyword>
<evidence type="ECO:0000256" key="9">
    <source>
        <dbReference type="PIRNR" id="PIRNR000159"/>
    </source>
</evidence>
<evidence type="ECO:0000256" key="1">
    <source>
        <dbReference type="ARBA" id="ARBA00009032"/>
    </source>
</evidence>
<dbReference type="SUPFAM" id="SSF54862">
    <property type="entry name" value="4Fe-4S ferredoxins"/>
    <property type="match status" value="1"/>
</dbReference>
<sequence length="1244" mass="134754">MTQVLPPQPEAEALVATSSAYRMEDGATLAPPIPESAHGILAQVGGHGASPIEPGERLIVDGNEAAVDVAYRLNELCSIYPITPSSTMAELADEWAAHGRQNIFGQVPTVVEMQSEGGAAGAMHGALQAGAMCTTFTASQGLLLMIPNMYKIAGELTSTVFHVAARSLATQGLSIFGDHQDVMAVRQTGVALLSSASVQEAHDMALISQVATMHTRIPFVHFFDGFRTSHELNTLERLSDEVLKSMVSEKLVQEHRARALSPANPFIRGTAQNPDTYFQSRETANLYYEWAPGVVQNVMDGFAARTGRQYNLVEYFGDPEAERIVVIMGSGAETVRETIDHLNAQGRKVGCAQVRLYRPMPTAALLAAIPASVQRIAVLDRTKEPGANGEPLFQDVVTALGESLSKGERSTMPLVTGGRYGLSSKEFTPAMVVAVFDELAKDKPRPRFTIGINDDVTHLSLDYDASLDIEDPKTLRALFYGLGSDGTVGANKNTIKILGSDPDTYAQGYFVYDSKKSGSRTVSHLRFGPTPIRAPYLVNKAGFIGCHHWSILERVDVLEFARPGTTLLINSPYAADQAWEHLPKSMQTKIIDLGVDVYAIDASSVAREAGLGGRTNTILQTCFFAISGVLPRDEAIDKIKKAITKTYSKKSAEIVAKNHAAVDSALEHLHHVEVPATATSEHDLLAAVPSTAPKFVREVTARMLEGRGDDLPVSALPVDGSYPSGTTKYEKRNISDLIAVWDSESCIQCGNCSFVCPHAVLRAKYYDPSTLEGAPATFASAEIDAAGLPDTRYTLQVYAEDCTGCGLCVEACPVHPIGQPQRKAINLAPVLERTEQKKNVEFFETIPVNDRSRVDFGTVRGTQFLEPLFEFSGACTGCGETPYLKLLTQLFGDRATVANATGCSSIYGGNLPTTPWAKNAAGRGPAWSNSLFEDNAEFGLGMRLAADMHADLARTRLQQLRGEIADDELVDGLLNGPQLLESDLARQAERLNRLLTVLKTLDGPEVADLASVADHLLRRSVWIVGGDGWAYDIGSAGVDHVLASGRNVNVLVLDTEIYSNTGGQSSKSTPLGAVAKFASGGKVTNKKDMALQAIAYGNVYVARVAMGADPQQTLKAFREAEAYDGPSLIIAYSHCISHGIDMRKGLEQQYKAVNSGHWPLIRYNPVIRNDGGNPFLLDSPRPRLSLQEYHQAELRFKMLQRTDPEEAQRLLELAQGQVERRWMEYEQMATAPAEAFAADARKDA</sequence>
<keyword evidence="11" id="KW-0670">Pyruvate</keyword>
<dbReference type="Gene3D" id="3.40.920.10">
    <property type="entry name" value="Pyruvate-ferredoxin oxidoreductase, PFOR, domain III"/>
    <property type="match status" value="1"/>
</dbReference>
<evidence type="ECO:0000256" key="4">
    <source>
        <dbReference type="ARBA" id="ARBA00022723"/>
    </source>
</evidence>
<dbReference type="InterPro" id="IPR017900">
    <property type="entry name" value="4Fe4S_Fe_S_CS"/>
</dbReference>
<dbReference type="Proteomes" id="UP001596266">
    <property type="component" value="Unassembled WGS sequence"/>
</dbReference>
<keyword evidence="8" id="KW-0411">Iron-sulfur</keyword>
<dbReference type="InterPro" id="IPR002880">
    <property type="entry name" value="Pyrv_Fd/Flavodoxin_OxRdtase_N"/>
</dbReference>
<evidence type="ECO:0000313" key="11">
    <source>
        <dbReference type="EMBL" id="MFC6396931.1"/>
    </source>
</evidence>
<dbReference type="InterPro" id="IPR011766">
    <property type="entry name" value="TPP_enzyme_TPP-bd"/>
</dbReference>
<dbReference type="InterPro" id="IPR019752">
    <property type="entry name" value="Pyrv/ketoisovalerate_OxRed_cat"/>
</dbReference>
<dbReference type="SUPFAM" id="SSF52518">
    <property type="entry name" value="Thiamin diphosphate-binding fold (THDP-binding)"/>
    <property type="match status" value="2"/>
</dbReference>
<reference evidence="12" key="1">
    <citation type="journal article" date="2019" name="Int. J. Syst. Evol. Microbiol.">
        <title>The Global Catalogue of Microorganisms (GCM) 10K type strain sequencing project: providing services to taxonomists for standard genome sequencing and annotation.</title>
        <authorList>
            <consortium name="The Broad Institute Genomics Platform"/>
            <consortium name="The Broad Institute Genome Sequencing Center for Infectious Disease"/>
            <person name="Wu L."/>
            <person name="Ma J."/>
        </authorList>
    </citation>
    <scope>NUCLEOTIDE SEQUENCE [LARGE SCALE GENOMIC DNA]</scope>
    <source>
        <strain evidence="12">CGMCC 1.15277</strain>
    </source>
</reference>
<dbReference type="InterPro" id="IPR017896">
    <property type="entry name" value="4Fe4S_Fe-S-bd"/>
</dbReference>
<name>A0ABW1X0S1_9ACTN</name>
<dbReference type="NCBIfam" id="TIGR02176">
    <property type="entry name" value="pyruv_ox_red"/>
    <property type="match status" value="1"/>
</dbReference>
<feature type="domain" description="4Fe-4S ferredoxin-type" evidence="10">
    <location>
        <begin position="793"/>
        <end position="822"/>
    </location>
</feature>
<dbReference type="SUPFAM" id="SSF52922">
    <property type="entry name" value="TK C-terminal domain-like"/>
    <property type="match status" value="1"/>
</dbReference>
<keyword evidence="2 9" id="KW-0813">Transport</keyword>
<dbReference type="RefSeq" id="WP_343885895.1">
    <property type="nucleotide sequence ID" value="NZ_BAAAKI010000011.1"/>
</dbReference>
<evidence type="ECO:0000256" key="5">
    <source>
        <dbReference type="ARBA" id="ARBA00022982"/>
    </source>
</evidence>
<dbReference type="InterPro" id="IPR009014">
    <property type="entry name" value="Transketo_C/PFOR_II"/>
</dbReference>
<feature type="domain" description="4Fe-4S ferredoxin-type" evidence="10">
    <location>
        <begin position="737"/>
        <end position="766"/>
    </location>
</feature>
<dbReference type="Pfam" id="PF17147">
    <property type="entry name" value="PFOR_II"/>
    <property type="match status" value="1"/>
</dbReference>
<dbReference type="Pfam" id="PF01558">
    <property type="entry name" value="POR"/>
    <property type="match status" value="1"/>
</dbReference>
<keyword evidence="4" id="KW-0479">Metal-binding</keyword>
<keyword evidence="5 9" id="KW-0249">Electron transport</keyword>
<dbReference type="InterPro" id="IPR011895">
    <property type="entry name" value="Pyrv_flavodox_OxRed"/>
</dbReference>
<dbReference type="InterPro" id="IPR033412">
    <property type="entry name" value="PFOR_II"/>
</dbReference>
<keyword evidence="6 9" id="KW-0560">Oxidoreductase</keyword>
<dbReference type="Gene3D" id="3.30.70.20">
    <property type="match status" value="1"/>
</dbReference>
<evidence type="ECO:0000256" key="6">
    <source>
        <dbReference type="ARBA" id="ARBA00023002"/>
    </source>
</evidence>
<keyword evidence="3" id="KW-0004">4Fe-4S</keyword>
<dbReference type="Gene3D" id="4.10.780.10">
    <property type="entry name" value="Pyruvate-flavodoxin oxidoreductase, EKR domain"/>
    <property type="match status" value="1"/>
</dbReference>
<protein>
    <submittedName>
        <fullName evidence="11">Pyruvate:ferredoxin (Flavodoxin) oxidoreductase</fullName>
    </submittedName>
</protein>
<dbReference type="Pfam" id="PF01855">
    <property type="entry name" value="POR_N"/>
    <property type="match status" value="1"/>
</dbReference>
<dbReference type="CDD" id="cd07034">
    <property type="entry name" value="TPP_PYR_PFOR_IOR-alpha_like"/>
    <property type="match status" value="1"/>
</dbReference>
<dbReference type="SMART" id="SM00890">
    <property type="entry name" value="EKR"/>
    <property type="match status" value="1"/>
</dbReference>
<evidence type="ECO:0000313" key="12">
    <source>
        <dbReference type="Proteomes" id="UP001596266"/>
    </source>
</evidence>
<keyword evidence="12" id="KW-1185">Reference proteome</keyword>
<comment type="similarity">
    <text evidence="1 9">Belongs to the pyruvate:ferredoxin/flavodoxin oxidoreductase family.</text>
</comment>
<dbReference type="Pfam" id="PF10371">
    <property type="entry name" value="EKR"/>
    <property type="match status" value="1"/>
</dbReference>
<gene>
    <name evidence="11" type="primary">nifJ</name>
    <name evidence="11" type="ORF">ACFP57_08030</name>
</gene>
<dbReference type="EMBL" id="JBHSUA010000016">
    <property type="protein sequence ID" value="MFC6396931.1"/>
    <property type="molecule type" value="Genomic_DNA"/>
</dbReference>
<dbReference type="Pfam" id="PF12838">
    <property type="entry name" value="Fer4_7"/>
    <property type="match status" value="1"/>
</dbReference>
<dbReference type="PANTHER" id="PTHR32154:SF0">
    <property type="entry name" value="PYRUVATE-FLAVODOXIN OXIDOREDUCTASE-RELATED"/>
    <property type="match status" value="1"/>
</dbReference>
<evidence type="ECO:0000259" key="10">
    <source>
        <dbReference type="PROSITE" id="PS51379"/>
    </source>
</evidence>
<proteinExistence type="inferred from homology"/>
<evidence type="ECO:0000256" key="8">
    <source>
        <dbReference type="ARBA" id="ARBA00023014"/>
    </source>
</evidence>
<dbReference type="SUPFAM" id="SSF53323">
    <property type="entry name" value="Pyruvate-ferredoxin oxidoreductase, PFOR, domain III"/>
    <property type="match status" value="1"/>
</dbReference>
<dbReference type="Gene3D" id="3.40.50.970">
    <property type="match status" value="2"/>
</dbReference>
<dbReference type="InterPro" id="IPR037112">
    <property type="entry name" value="Pyrv-flavodox_OxR_EKR_sf"/>
</dbReference>
<comment type="caution">
    <text evidence="11">The sequence shown here is derived from an EMBL/GenBank/DDBJ whole genome shotgun (WGS) entry which is preliminary data.</text>
</comment>
<accession>A0ABW1X0S1</accession>
<dbReference type="InterPro" id="IPR050722">
    <property type="entry name" value="Pyruvate:ferred/Flavod_OxRd"/>
</dbReference>
<dbReference type="CDD" id="cd03377">
    <property type="entry name" value="TPP_PFOR_PNO"/>
    <property type="match status" value="1"/>
</dbReference>
<dbReference type="InterPro" id="IPR019456">
    <property type="entry name" value="Pyrv-flavodox_OxRtase_EKR"/>
</dbReference>
<dbReference type="PANTHER" id="PTHR32154">
    <property type="entry name" value="PYRUVATE-FLAVODOXIN OXIDOREDUCTASE-RELATED"/>
    <property type="match status" value="1"/>
</dbReference>